<name>A0ACC3D9R2_9PEZI</name>
<gene>
    <name evidence="1" type="ORF">LTS18_010244</name>
</gene>
<comment type="caution">
    <text evidence="1">The sequence shown here is derived from an EMBL/GenBank/DDBJ whole genome shotgun (WGS) entry which is preliminary data.</text>
</comment>
<dbReference type="EMBL" id="JAWDJW010006618">
    <property type="protein sequence ID" value="KAK3064083.1"/>
    <property type="molecule type" value="Genomic_DNA"/>
</dbReference>
<accession>A0ACC3D9R2</accession>
<sequence>MNTIRSVGYGWGVLIVAGGGAYIFAKRSINADRSARLAAEQERYQRQEKLRQQEYILKAPPAPRSSQSLLGGKSNGTPGEGVDKMGVDPSMEASQDPAPTRHAPVSEGERVDEKSKYEAAAPWRSKKGDRFS</sequence>
<keyword evidence="2" id="KW-1185">Reference proteome</keyword>
<protein>
    <submittedName>
        <fullName evidence="1">Uncharacterized protein</fullName>
    </submittedName>
</protein>
<organism evidence="1 2">
    <name type="scientific">Coniosporium uncinatum</name>
    <dbReference type="NCBI Taxonomy" id="93489"/>
    <lineage>
        <taxon>Eukaryota</taxon>
        <taxon>Fungi</taxon>
        <taxon>Dikarya</taxon>
        <taxon>Ascomycota</taxon>
        <taxon>Pezizomycotina</taxon>
        <taxon>Dothideomycetes</taxon>
        <taxon>Dothideomycetes incertae sedis</taxon>
        <taxon>Coniosporium</taxon>
    </lineage>
</organism>
<evidence type="ECO:0000313" key="2">
    <source>
        <dbReference type="Proteomes" id="UP001186974"/>
    </source>
</evidence>
<proteinExistence type="predicted"/>
<reference evidence="1" key="1">
    <citation type="submission" date="2024-09" db="EMBL/GenBank/DDBJ databases">
        <title>Black Yeasts Isolated from many extreme environments.</title>
        <authorList>
            <person name="Coleine C."/>
            <person name="Stajich J.E."/>
            <person name="Selbmann L."/>
        </authorList>
    </citation>
    <scope>NUCLEOTIDE SEQUENCE</scope>
    <source>
        <strain evidence="1">CCFEE 5737</strain>
    </source>
</reference>
<dbReference type="Proteomes" id="UP001186974">
    <property type="component" value="Unassembled WGS sequence"/>
</dbReference>
<evidence type="ECO:0000313" key="1">
    <source>
        <dbReference type="EMBL" id="KAK3064083.1"/>
    </source>
</evidence>